<dbReference type="STRING" id="1005944.SAMN05192576_1662"/>
<evidence type="ECO:0000313" key="2">
    <source>
        <dbReference type="Proteomes" id="UP000199004"/>
    </source>
</evidence>
<dbReference type="RefSeq" id="WP_091023621.1">
    <property type="nucleotide sequence ID" value="NZ_BKAE01000007.1"/>
</dbReference>
<reference evidence="1 2" key="1">
    <citation type="submission" date="2016-10" db="EMBL/GenBank/DDBJ databases">
        <authorList>
            <person name="de Groot N.N."/>
        </authorList>
    </citation>
    <scope>NUCLEOTIDE SEQUENCE [LARGE SCALE GENOMIC DNA]</scope>
    <source>
        <strain evidence="1 2">CGMCC 1.11147</strain>
    </source>
</reference>
<accession>A0A1G9ZAQ0</accession>
<dbReference type="Proteomes" id="UP000199004">
    <property type="component" value="Unassembled WGS sequence"/>
</dbReference>
<name>A0A1G9ZAQ0_9ACTN</name>
<dbReference type="AlphaFoldDB" id="A0A1G9ZAQ0"/>
<organism evidence="1 2">
    <name type="scientific">Nocardioides szechwanensis</name>
    <dbReference type="NCBI Taxonomy" id="1005944"/>
    <lineage>
        <taxon>Bacteria</taxon>
        <taxon>Bacillati</taxon>
        <taxon>Actinomycetota</taxon>
        <taxon>Actinomycetes</taxon>
        <taxon>Propionibacteriales</taxon>
        <taxon>Nocardioidaceae</taxon>
        <taxon>Nocardioides</taxon>
    </lineage>
</organism>
<gene>
    <name evidence="1" type="ORF">SAMN05192576_1662</name>
</gene>
<keyword evidence="2" id="KW-1185">Reference proteome</keyword>
<evidence type="ECO:0000313" key="1">
    <source>
        <dbReference type="EMBL" id="SDN18165.1"/>
    </source>
</evidence>
<dbReference type="OrthoDB" id="3623056at2"/>
<dbReference type="EMBL" id="FNIC01000002">
    <property type="protein sequence ID" value="SDN18165.1"/>
    <property type="molecule type" value="Genomic_DNA"/>
</dbReference>
<protein>
    <submittedName>
        <fullName evidence="1">Uncharacterized protein</fullName>
    </submittedName>
</protein>
<sequence length="125" mass="14294">MGYSLDGLLDESAEKYVILANAIGTLVAQGRPERTIRKWLEPPIKHVDDKCTVCRRAWPPTEHNVCPGDLLTKKPCGGELRPVKRGNPERVVDSYCVVATHQVMVWWPDLWRLHLTVLVRRRRSA</sequence>
<proteinExistence type="predicted"/>